<dbReference type="Gene3D" id="3.30.70.580">
    <property type="entry name" value="Pseudouridine synthase I, catalytic domain, N-terminal subdomain"/>
    <property type="match status" value="1"/>
</dbReference>
<evidence type="ECO:0000313" key="6">
    <source>
        <dbReference type="EMBL" id="CAB4601270.1"/>
    </source>
</evidence>
<dbReference type="GO" id="GO:0001522">
    <property type="term" value="P:pseudouridine synthesis"/>
    <property type="evidence" value="ECO:0007669"/>
    <property type="project" value="InterPro"/>
</dbReference>
<dbReference type="FunFam" id="3.10.290.10:FF:000003">
    <property type="entry name" value="Pseudouridine synthase"/>
    <property type="match status" value="1"/>
</dbReference>
<dbReference type="FunFam" id="3.30.70.1560:FF:000001">
    <property type="entry name" value="Pseudouridine synthase"/>
    <property type="match status" value="1"/>
</dbReference>
<dbReference type="InterPro" id="IPR018496">
    <property type="entry name" value="PsdUridine_synth_RsuA/RluB_CS"/>
</dbReference>
<name>A0A6J6GM35_9ZZZZ</name>
<dbReference type="InterPro" id="IPR020094">
    <property type="entry name" value="TruA/RsuA/RluB/E/F_N"/>
</dbReference>
<reference evidence="6" key="1">
    <citation type="submission" date="2020-05" db="EMBL/GenBank/DDBJ databases">
        <authorList>
            <person name="Chiriac C."/>
            <person name="Salcher M."/>
            <person name="Ghai R."/>
            <person name="Kavagutti S V."/>
        </authorList>
    </citation>
    <scope>NUCLEOTIDE SEQUENCE</scope>
</reference>
<dbReference type="NCBIfam" id="TIGR00093">
    <property type="entry name" value="pseudouridine synthase"/>
    <property type="match status" value="1"/>
</dbReference>
<dbReference type="PANTHER" id="PTHR47683:SF2">
    <property type="entry name" value="RNA-BINDING S4 DOMAIN-CONTAINING PROTEIN"/>
    <property type="match status" value="1"/>
</dbReference>
<dbReference type="CDD" id="cd02870">
    <property type="entry name" value="PseudoU_synth_RsuA_like"/>
    <property type="match status" value="1"/>
</dbReference>
<protein>
    <submittedName>
        <fullName evidence="6">Unannotated protein</fullName>
    </submittedName>
</protein>
<dbReference type="InterPro" id="IPR036986">
    <property type="entry name" value="S4_RNA-bd_sf"/>
</dbReference>
<dbReference type="PROSITE" id="PS01149">
    <property type="entry name" value="PSI_RSU"/>
    <property type="match status" value="1"/>
</dbReference>
<dbReference type="Gene3D" id="3.10.290.10">
    <property type="entry name" value="RNA-binding S4 domain"/>
    <property type="match status" value="1"/>
</dbReference>
<dbReference type="EMBL" id="CAEZUP010000011">
    <property type="protein sequence ID" value="CAB4601270.1"/>
    <property type="molecule type" value="Genomic_DNA"/>
</dbReference>
<evidence type="ECO:0000256" key="2">
    <source>
        <dbReference type="ARBA" id="ARBA00022884"/>
    </source>
</evidence>
<dbReference type="InterPro" id="IPR000748">
    <property type="entry name" value="PsdUridine_synth_RsuA/RluB/E/F"/>
</dbReference>
<dbReference type="GO" id="GO:0003723">
    <property type="term" value="F:RNA binding"/>
    <property type="evidence" value="ECO:0007669"/>
    <property type="project" value="UniProtKB-KW"/>
</dbReference>
<dbReference type="InterPro" id="IPR050343">
    <property type="entry name" value="RsuA_PseudoU_synthase"/>
</dbReference>
<dbReference type="Pfam" id="PF00849">
    <property type="entry name" value="PseudoU_synth_2"/>
    <property type="match status" value="1"/>
</dbReference>
<sequence length="255" mass="27914">MTGIELSDGERLQKVLARVGIGSRRICEDLIFDGRITVNGDVAILGRRVNPDDDVIALDGTPLAVKPGLVHYILNKPVGIITTADDPQGRPTVLSLVPEEPRVFPVGRLDMDTEGLLLLTNDGALTHRLTHPSFGVDKEYIVHVDGEPTRGEIRTLRDGVMLDDGVTAPAQAALVAPSIIKLTIHEGRNRQIRRMCEAIGHPVLRLVRTRIGPIADRKLKPGEWRVLTGDELRGLERAATPESEKTTPKGQRPRT</sequence>
<accession>A0A6J6GM35</accession>
<feature type="domain" description="RNA-binding S4" evidence="5">
    <location>
        <begin position="10"/>
        <end position="71"/>
    </location>
</feature>
<dbReference type="SUPFAM" id="SSF55174">
    <property type="entry name" value="Alpha-L RNA-binding motif"/>
    <property type="match status" value="1"/>
</dbReference>
<evidence type="ECO:0000256" key="4">
    <source>
        <dbReference type="SAM" id="MobiDB-lite"/>
    </source>
</evidence>
<dbReference type="InterPro" id="IPR002942">
    <property type="entry name" value="S4_RNA-bd"/>
</dbReference>
<keyword evidence="2" id="KW-0694">RNA-binding</keyword>
<dbReference type="GO" id="GO:0009982">
    <property type="term" value="F:pseudouridine synthase activity"/>
    <property type="evidence" value="ECO:0007669"/>
    <property type="project" value="InterPro"/>
</dbReference>
<dbReference type="Gene3D" id="3.30.70.1560">
    <property type="entry name" value="Alpha-L RNA-binding motif"/>
    <property type="match status" value="1"/>
</dbReference>
<dbReference type="Pfam" id="PF01479">
    <property type="entry name" value="S4"/>
    <property type="match status" value="1"/>
</dbReference>
<keyword evidence="3" id="KW-0413">Isomerase</keyword>
<dbReference type="GO" id="GO:0005829">
    <property type="term" value="C:cytosol"/>
    <property type="evidence" value="ECO:0007669"/>
    <property type="project" value="UniProtKB-ARBA"/>
</dbReference>
<dbReference type="PROSITE" id="PS50889">
    <property type="entry name" value="S4"/>
    <property type="match status" value="1"/>
</dbReference>
<dbReference type="PANTHER" id="PTHR47683">
    <property type="entry name" value="PSEUDOURIDINE SYNTHASE FAMILY PROTEIN-RELATED"/>
    <property type="match status" value="1"/>
</dbReference>
<evidence type="ECO:0000259" key="5">
    <source>
        <dbReference type="SMART" id="SM00363"/>
    </source>
</evidence>
<evidence type="ECO:0000256" key="1">
    <source>
        <dbReference type="ARBA" id="ARBA00008348"/>
    </source>
</evidence>
<dbReference type="InterPro" id="IPR006145">
    <property type="entry name" value="PsdUridine_synth_RsuA/RluA"/>
</dbReference>
<dbReference type="InterPro" id="IPR020103">
    <property type="entry name" value="PsdUridine_synth_cat_dom_sf"/>
</dbReference>
<dbReference type="CDD" id="cd00165">
    <property type="entry name" value="S4"/>
    <property type="match status" value="1"/>
</dbReference>
<dbReference type="GO" id="GO:0006364">
    <property type="term" value="P:rRNA processing"/>
    <property type="evidence" value="ECO:0007669"/>
    <property type="project" value="UniProtKB-ARBA"/>
</dbReference>
<organism evidence="6">
    <name type="scientific">freshwater metagenome</name>
    <dbReference type="NCBI Taxonomy" id="449393"/>
    <lineage>
        <taxon>unclassified sequences</taxon>
        <taxon>metagenomes</taxon>
        <taxon>ecological metagenomes</taxon>
    </lineage>
</organism>
<feature type="region of interest" description="Disordered" evidence="4">
    <location>
        <begin position="231"/>
        <end position="255"/>
    </location>
</feature>
<dbReference type="InterPro" id="IPR042092">
    <property type="entry name" value="PsdUridine_s_RsuA/RluB/E/F_cat"/>
</dbReference>
<comment type="similarity">
    <text evidence="1">Belongs to the pseudouridine synthase RsuA family.</text>
</comment>
<evidence type="ECO:0000256" key="3">
    <source>
        <dbReference type="ARBA" id="ARBA00023235"/>
    </source>
</evidence>
<proteinExistence type="inferred from homology"/>
<dbReference type="SMART" id="SM00363">
    <property type="entry name" value="S4"/>
    <property type="match status" value="1"/>
</dbReference>
<dbReference type="AlphaFoldDB" id="A0A6J6GM35"/>
<gene>
    <name evidence="6" type="ORF">UFOPK1835_00421</name>
</gene>
<dbReference type="SUPFAM" id="SSF55120">
    <property type="entry name" value="Pseudouridine synthase"/>
    <property type="match status" value="1"/>
</dbReference>